<feature type="domain" description="Alpha-macroglobulin-like TED" evidence="1">
    <location>
        <begin position="8"/>
        <end position="45"/>
    </location>
</feature>
<protein>
    <recommendedName>
        <fullName evidence="1">Alpha-macroglobulin-like TED domain-containing protein</fullName>
    </recommendedName>
</protein>
<dbReference type="PANTHER" id="PTHR11412:SF171">
    <property type="entry name" value="PREGNANCY ZONE PROTEIN-LIKE PROTEIN"/>
    <property type="match status" value="1"/>
</dbReference>
<name>A0AAE1GFX6_PETCI</name>
<keyword evidence="3" id="KW-1185">Reference proteome</keyword>
<dbReference type="AlphaFoldDB" id="A0AAE1GFX6"/>
<dbReference type="Proteomes" id="UP001286313">
    <property type="component" value="Unassembled WGS sequence"/>
</dbReference>
<dbReference type="EMBL" id="JAWQEG010000259">
    <property type="protein sequence ID" value="KAK3892483.1"/>
    <property type="molecule type" value="Genomic_DNA"/>
</dbReference>
<organism evidence="2 3">
    <name type="scientific">Petrolisthes cinctipes</name>
    <name type="common">Flat porcelain crab</name>
    <dbReference type="NCBI Taxonomy" id="88211"/>
    <lineage>
        <taxon>Eukaryota</taxon>
        <taxon>Metazoa</taxon>
        <taxon>Ecdysozoa</taxon>
        <taxon>Arthropoda</taxon>
        <taxon>Crustacea</taxon>
        <taxon>Multicrustacea</taxon>
        <taxon>Malacostraca</taxon>
        <taxon>Eumalacostraca</taxon>
        <taxon>Eucarida</taxon>
        <taxon>Decapoda</taxon>
        <taxon>Pleocyemata</taxon>
        <taxon>Anomura</taxon>
        <taxon>Galatheoidea</taxon>
        <taxon>Porcellanidae</taxon>
        <taxon>Petrolisthes</taxon>
    </lineage>
</organism>
<proteinExistence type="predicted"/>
<dbReference type="Gene3D" id="2.60.120.1540">
    <property type="match status" value="1"/>
</dbReference>
<sequence length="190" mass="20356">MIHDPVNNVLTAREIIKWITTQCNGQGGFYSTHDTIVALQALATYEGHLRQGTLNVKAVVTASNFTHTINITDNNKLLEQYQPLPTTVSINMSGQGCAVLQTLVTLHPPLTTPEGQLSGVPASPLPLACQARQLPPASHTSDTTTTHASSAHLRAALQVQPAHTTALHTRTVTPSTDSSCSVYCFCDFVD</sequence>
<comment type="caution">
    <text evidence="2">The sequence shown here is derived from an EMBL/GenBank/DDBJ whole genome shotgun (WGS) entry which is preliminary data.</text>
</comment>
<dbReference type="PANTHER" id="PTHR11412">
    <property type="entry name" value="MACROGLOBULIN / COMPLEMENT"/>
    <property type="match status" value="1"/>
</dbReference>
<evidence type="ECO:0000313" key="2">
    <source>
        <dbReference type="EMBL" id="KAK3892483.1"/>
    </source>
</evidence>
<dbReference type="InterPro" id="IPR011626">
    <property type="entry name" value="Alpha-macroglobulin_TED"/>
</dbReference>
<gene>
    <name evidence="2" type="ORF">Pcinc_003715</name>
</gene>
<dbReference type="GO" id="GO:0005615">
    <property type="term" value="C:extracellular space"/>
    <property type="evidence" value="ECO:0007669"/>
    <property type="project" value="InterPro"/>
</dbReference>
<reference evidence="2" key="1">
    <citation type="submission" date="2023-10" db="EMBL/GenBank/DDBJ databases">
        <title>Genome assemblies of two species of porcelain crab, Petrolisthes cinctipes and Petrolisthes manimaculis (Anomura: Porcellanidae).</title>
        <authorList>
            <person name="Angst P."/>
        </authorList>
    </citation>
    <scope>NUCLEOTIDE SEQUENCE</scope>
    <source>
        <strain evidence="2">PB745_01</strain>
        <tissue evidence="2">Gill</tissue>
    </source>
</reference>
<accession>A0AAE1GFX6</accession>
<dbReference type="Pfam" id="PF07678">
    <property type="entry name" value="TED_complement"/>
    <property type="match status" value="1"/>
</dbReference>
<evidence type="ECO:0000313" key="3">
    <source>
        <dbReference type="Proteomes" id="UP001286313"/>
    </source>
</evidence>
<dbReference type="InterPro" id="IPR008930">
    <property type="entry name" value="Terpenoid_cyclase/PrenylTrfase"/>
</dbReference>
<dbReference type="InterPro" id="IPR050473">
    <property type="entry name" value="A2M/Complement_sys"/>
</dbReference>
<dbReference type="SUPFAM" id="SSF48239">
    <property type="entry name" value="Terpenoid cyclases/Protein prenyltransferases"/>
    <property type="match status" value="1"/>
</dbReference>
<evidence type="ECO:0000259" key="1">
    <source>
        <dbReference type="Pfam" id="PF07678"/>
    </source>
</evidence>
<dbReference type="Gene3D" id="1.50.10.20">
    <property type="match status" value="1"/>
</dbReference>